<comment type="caution">
    <text evidence="2">The sequence shown here is derived from an EMBL/GenBank/DDBJ whole genome shotgun (WGS) entry which is preliminary data.</text>
</comment>
<gene>
    <name evidence="2" type="ORF">CEXT_605131</name>
</gene>
<evidence type="ECO:0000256" key="1">
    <source>
        <dbReference type="SAM" id="MobiDB-lite"/>
    </source>
</evidence>
<accession>A0AAV4UCX4</accession>
<dbReference type="AlphaFoldDB" id="A0AAV4UCX4"/>
<sequence>MCSRTKHHRMYPAKRSTQNMYKLQKILCHILTRMSPLPKEKAPSTQKETQFTEKAPTRDSINFPQLQTTYTPTALTMQTSQQVNHVKSPQ</sequence>
<protein>
    <submittedName>
        <fullName evidence="2">Uncharacterized protein</fullName>
    </submittedName>
</protein>
<dbReference type="Proteomes" id="UP001054945">
    <property type="component" value="Unassembled WGS sequence"/>
</dbReference>
<organism evidence="2 3">
    <name type="scientific">Caerostris extrusa</name>
    <name type="common">Bark spider</name>
    <name type="synonym">Caerostris bankana</name>
    <dbReference type="NCBI Taxonomy" id="172846"/>
    <lineage>
        <taxon>Eukaryota</taxon>
        <taxon>Metazoa</taxon>
        <taxon>Ecdysozoa</taxon>
        <taxon>Arthropoda</taxon>
        <taxon>Chelicerata</taxon>
        <taxon>Arachnida</taxon>
        <taxon>Araneae</taxon>
        <taxon>Araneomorphae</taxon>
        <taxon>Entelegynae</taxon>
        <taxon>Araneoidea</taxon>
        <taxon>Araneidae</taxon>
        <taxon>Caerostris</taxon>
    </lineage>
</organism>
<keyword evidence="3" id="KW-1185">Reference proteome</keyword>
<evidence type="ECO:0000313" key="3">
    <source>
        <dbReference type="Proteomes" id="UP001054945"/>
    </source>
</evidence>
<proteinExistence type="predicted"/>
<dbReference type="EMBL" id="BPLR01012661">
    <property type="protein sequence ID" value="GIY55653.1"/>
    <property type="molecule type" value="Genomic_DNA"/>
</dbReference>
<reference evidence="2 3" key="1">
    <citation type="submission" date="2021-06" db="EMBL/GenBank/DDBJ databases">
        <title>Caerostris extrusa draft genome.</title>
        <authorList>
            <person name="Kono N."/>
            <person name="Arakawa K."/>
        </authorList>
    </citation>
    <scope>NUCLEOTIDE SEQUENCE [LARGE SCALE GENOMIC DNA]</scope>
</reference>
<name>A0AAV4UCX4_CAEEX</name>
<feature type="region of interest" description="Disordered" evidence="1">
    <location>
        <begin position="37"/>
        <end position="64"/>
    </location>
</feature>
<evidence type="ECO:0000313" key="2">
    <source>
        <dbReference type="EMBL" id="GIY55653.1"/>
    </source>
</evidence>